<dbReference type="EC" id="2.2.1.7" evidence="10"/>
<dbReference type="CDD" id="cd02007">
    <property type="entry name" value="TPP_DXS"/>
    <property type="match status" value="1"/>
</dbReference>
<dbReference type="GO" id="GO:0016114">
    <property type="term" value="P:terpenoid biosynthetic process"/>
    <property type="evidence" value="ECO:0007669"/>
    <property type="project" value="UniProtKB-UniRule"/>
</dbReference>
<name>A0A9R1CYF1_9BACT</name>
<dbReference type="Proteomes" id="UP000825483">
    <property type="component" value="Unassembled WGS sequence"/>
</dbReference>
<dbReference type="InterPro" id="IPR033248">
    <property type="entry name" value="Transketolase_C"/>
</dbReference>
<keyword evidence="6 10" id="KW-0460">Magnesium</keyword>
<evidence type="ECO:0000256" key="2">
    <source>
        <dbReference type="ARBA" id="ARBA00011081"/>
    </source>
</evidence>
<feature type="binding site" evidence="10">
    <location>
        <position position="79"/>
    </location>
    <ligand>
        <name>thiamine diphosphate</name>
        <dbReference type="ChEBI" id="CHEBI:58937"/>
    </ligand>
</feature>
<keyword evidence="13" id="KW-1185">Reference proteome</keyword>
<dbReference type="GO" id="GO:0030976">
    <property type="term" value="F:thiamine pyrophosphate binding"/>
    <property type="evidence" value="ECO:0007669"/>
    <property type="project" value="UniProtKB-UniRule"/>
</dbReference>
<dbReference type="GO" id="GO:0005829">
    <property type="term" value="C:cytosol"/>
    <property type="evidence" value="ECO:0007669"/>
    <property type="project" value="TreeGrafter"/>
</dbReference>
<dbReference type="EMBL" id="BPUB01000003">
    <property type="protein sequence ID" value="GJG60321.1"/>
    <property type="molecule type" value="Genomic_DNA"/>
</dbReference>
<evidence type="ECO:0000256" key="7">
    <source>
        <dbReference type="ARBA" id="ARBA00022977"/>
    </source>
</evidence>
<feature type="binding site" evidence="10">
    <location>
        <begin position="120"/>
        <end position="122"/>
    </location>
    <ligand>
        <name>thiamine diphosphate</name>
        <dbReference type="ChEBI" id="CHEBI:58937"/>
    </ligand>
</feature>
<keyword evidence="9 10" id="KW-0414">Isoprene biosynthesis</keyword>
<dbReference type="InterPro" id="IPR005475">
    <property type="entry name" value="Transketolase-like_Pyr-bd"/>
</dbReference>
<comment type="caution">
    <text evidence="12">The sequence shown here is derived from an EMBL/GenBank/DDBJ whole genome shotgun (WGS) entry which is preliminary data.</text>
</comment>
<dbReference type="GO" id="GO:0008661">
    <property type="term" value="F:1-deoxy-D-xylulose-5-phosphate synthase activity"/>
    <property type="evidence" value="ECO:0007669"/>
    <property type="project" value="UniProtKB-UniRule"/>
</dbReference>
<dbReference type="NCBIfam" id="TIGR00204">
    <property type="entry name" value="dxs"/>
    <property type="match status" value="1"/>
</dbReference>
<feature type="binding site" evidence="10">
    <location>
        <position position="376"/>
    </location>
    <ligand>
        <name>thiamine diphosphate</name>
        <dbReference type="ChEBI" id="CHEBI:58937"/>
    </ligand>
</feature>
<dbReference type="NCBIfam" id="NF003933">
    <property type="entry name" value="PRK05444.2-2"/>
    <property type="match status" value="1"/>
</dbReference>
<feature type="binding site" evidence="10">
    <location>
        <position position="180"/>
    </location>
    <ligand>
        <name>Mg(2+)</name>
        <dbReference type="ChEBI" id="CHEBI:18420"/>
    </ligand>
</feature>
<evidence type="ECO:0000256" key="3">
    <source>
        <dbReference type="ARBA" id="ARBA00011738"/>
    </source>
</evidence>
<dbReference type="PANTHER" id="PTHR43322">
    <property type="entry name" value="1-D-DEOXYXYLULOSE 5-PHOSPHATE SYNTHASE-RELATED"/>
    <property type="match status" value="1"/>
</dbReference>
<dbReference type="RefSeq" id="WP_223926437.1">
    <property type="nucleotide sequence ID" value="NZ_BPTU01000001.1"/>
</dbReference>
<dbReference type="GeneID" id="72467715"/>
<dbReference type="InterPro" id="IPR005477">
    <property type="entry name" value="Dxylulose-5-P_synthase"/>
</dbReference>
<dbReference type="Gene3D" id="3.40.50.920">
    <property type="match status" value="1"/>
</dbReference>
<reference evidence="12" key="1">
    <citation type="journal article" date="2022" name="Int. J. Syst. Evol. Microbiol.">
        <title>Prevotella lacticifex sp. nov., isolated from the rumen of cows.</title>
        <authorList>
            <person name="Shinkai T."/>
            <person name="Ikeyama N."/>
            <person name="Kumagai M."/>
            <person name="Ohmori H."/>
            <person name="Sakamoto M."/>
            <person name="Ohkuma M."/>
            <person name="Mitsumori M."/>
        </authorList>
    </citation>
    <scope>NUCLEOTIDE SEQUENCE</scope>
    <source>
        <strain evidence="12">R5076</strain>
    </source>
</reference>
<dbReference type="SUPFAM" id="SSF52922">
    <property type="entry name" value="TK C-terminal domain-like"/>
    <property type="match status" value="1"/>
</dbReference>
<evidence type="ECO:0000256" key="10">
    <source>
        <dbReference type="HAMAP-Rule" id="MF_00315"/>
    </source>
</evidence>
<dbReference type="Gene3D" id="3.40.50.970">
    <property type="match status" value="2"/>
</dbReference>
<comment type="pathway">
    <text evidence="1 10">Metabolic intermediate biosynthesis; 1-deoxy-D-xylulose 5-phosphate biosynthesis; 1-deoxy-D-xylulose 5-phosphate from D-glyceraldehyde 3-phosphate and pyruvate: step 1/1.</text>
</comment>
<dbReference type="CDD" id="cd07033">
    <property type="entry name" value="TPP_PYR_DXS_TK_like"/>
    <property type="match status" value="1"/>
</dbReference>
<evidence type="ECO:0000256" key="5">
    <source>
        <dbReference type="ARBA" id="ARBA00022723"/>
    </source>
</evidence>
<dbReference type="Pfam" id="PF13292">
    <property type="entry name" value="DXP_synthase_N"/>
    <property type="match status" value="1"/>
</dbReference>
<dbReference type="PANTHER" id="PTHR43322:SF5">
    <property type="entry name" value="1-DEOXY-D-XYLULOSE-5-PHOSPHATE SYNTHASE, CHLOROPLASTIC"/>
    <property type="match status" value="1"/>
</dbReference>
<dbReference type="InterPro" id="IPR009014">
    <property type="entry name" value="Transketo_C/PFOR_II"/>
</dbReference>
<dbReference type="GO" id="GO:0009228">
    <property type="term" value="P:thiamine biosynthetic process"/>
    <property type="evidence" value="ECO:0007669"/>
    <property type="project" value="UniProtKB-UniRule"/>
</dbReference>
<dbReference type="PROSITE" id="PS00802">
    <property type="entry name" value="TRANSKETOLASE_2"/>
    <property type="match status" value="1"/>
</dbReference>
<dbReference type="GO" id="GO:0000287">
    <property type="term" value="F:magnesium ion binding"/>
    <property type="evidence" value="ECO:0007669"/>
    <property type="project" value="UniProtKB-UniRule"/>
</dbReference>
<keyword evidence="4 10" id="KW-0808">Transferase</keyword>
<dbReference type="InterPro" id="IPR029061">
    <property type="entry name" value="THDP-binding"/>
</dbReference>
<protein>
    <recommendedName>
        <fullName evidence="10">1-deoxy-D-xylulose-5-phosphate synthase</fullName>
        <ecNumber evidence="10">2.2.1.7</ecNumber>
    </recommendedName>
    <alternativeName>
        <fullName evidence="10">1-deoxyxylulose-5-phosphate synthase</fullName>
        <shortName evidence="10">DXP synthase</shortName>
        <shortName evidence="10">DXPS</shortName>
    </alternativeName>
</protein>
<dbReference type="Pfam" id="PF02780">
    <property type="entry name" value="Transketolase_C"/>
    <property type="match status" value="1"/>
</dbReference>
<evidence type="ECO:0000256" key="1">
    <source>
        <dbReference type="ARBA" id="ARBA00004980"/>
    </source>
</evidence>
<accession>A0A9R1CYF1</accession>
<organism evidence="12 13">
    <name type="scientific">Prevotella lacticifex</name>
    <dbReference type="NCBI Taxonomy" id="2854755"/>
    <lineage>
        <taxon>Bacteria</taxon>
        <taxon>Pseudomonadati</taxon>
        <taxon>Bacteroidota</taxon>
        <taxon>Bacteroidia</taxon>
        <taxon>Bacteroidales</taxon>
        <taxon>Prevotellaceae</taxon>
        <taxon>Prevotella</taxon>
    </lineage>
</organism>
<evidence type="ECO:0000259" key="11">
    <source>
        <dbReference type="SMART" id="SM00861"/>
    </source>
</evidence>
<dbReference type="InterPro" id="IPR020826">
    <property type="entry name" value="Transketolase_BS"/>
</dbReference>
<keyword evidence="7 10" id="KW-0784">Thiamine biosynthesis</keyword>
<dbReference type="SMART" id="SM00861">
    <property type="entry name" value="Transket_pyr"/>
    <property type="match status" value="1"/>
</dbReference>
<feature type="binding site" evidence="10">
    <location>
        <begin position="152"/>
        <end position="153"/>
    </location>
    <ligand>
        <name>thiamine diphosphate</name>
        <dbReference type="ChEBI" id="CHEBI:58937"/>
    </ligand>
</feature>
<dbReference type="HAMAP" id="MF_00315">
    <property type="entry name" value="DXP_synth"/>
    <property type="match status" value="1"/>
</dbReference>
<evidence type="ECO:0000313" key="13">
    <source>
        <dbReference type="Proteomes" id="UP000825483"/>
    </source>
</evidence>
<dbReference type="GO" id="GO:0019288">
    <property type="term" value="P:isopentenyl diphosphate biosynthetic process, methylerythritol 4-phosphate pathway"/>
    <property type="evidence" value="ECO:0007669"/>
    <property type="project" value="TreeGrafter"/>
</dbReference>
<gene>
    <name evidence="12" type="primary">dxs_2</name>
    <name evidence="10" type="synonym">dxs</name>
    <name evidence="12" type="ORF">PRLR5076_31720</name>
</gene>
<comment type="subunit">
    <text evidence="3 10">Homodimer.</text>
</comment>
<comment type="cofactor">
    <cofactor evidence="10">
        <name>Mg(2+)</name>
        <dbReference type="ChEBI" id="CHEBI:18420"/>
    </cofactor>
    <text evidence="10">Binds 1 Mg(2+) ion per subunit.</text>
</comment>
<proteinExistence type="inferred from homology"/>
<evidence type="ECO:0000256" key="9">
    <source>
        <dbReference type="ARBA" id="ARBA00023229"/>
    </source>
</evidence>
<evidence type="ECO:0000256" key="8">
    <source>
        <dbReference type="ARBA" id="ARBA00023052"/>
    </source>
</evidence>
<comment type="function">
    <text evidence="10">Catalyzes the acyloin condensation reaction between C atoms 2 and 3 of pyruvate and glyceraldehyde 3-phosphate to yield 1-deoxy-D-xylulose-5-phosphate (DXP).</text>
</comment>
<feature type="binding site" evidence="10">
    <location>
        <position position="151"/>
    </location>
    <ligand>
        <name>Mg(2+)</name>
        <dbReference type="ChEBI" id="CHEBI:18420"/>
    </ligand>
</feature>
<keyword evidence="5 10" id="KW-0479">Metal-binding</keyword>
<dbReference type="SUPFAM" id="SSF52518">
    <property type="entry name" value="Thiamin diphosphate-binding fold (THDP-binding)"/>
    <property type="match status" value="2"/>
</dbReference>
<keyword evidence="8 10" id="KW-0786">Thiamine pyrophosphate</keyword>
<comment type="cofactor">
    <cofactor evidence="10">
        <name>thiamine diphosphate</name>
        <dbReference type="ChEBI" id="CHEBI:58937"/>
    </cofactor>
    <text evidence="10">Binds 1 thiamine pyrophosphate per subunit.</text>
</comment>
<evidence type="ECO:0000313" key="12">
    <source>
        <dbReference type="EMBL" id="GJG60321.1"/>
    </source>
</evidence>
<dbReference type="AlphaFoldDB" id="A0A9R1CYF1"/>
<evidence type="ECO:0000256" key="6">
    <source>
        <dbReference type="ARBA" id="ARBA00022842"/>
    </source>
</evidence>
<evidence type="ECO:0000256" key="4">
    <source>
        <dbReference type="ARBA" id="ARBA00022679"/>
    </source>
</evidence>
<comment type="similarity">
    <text evidence="2 10">Belongs to the transketolase family. DXPS subfamily.</text>
</comment>
<feature type="binding site" evidence="10">
    <location>
        <position position="180"/>
    </location>
    <ligand>
        <name>thiamine diphosphate</name>
        <dbReference type="ChEBI" id="CHEBI:58937"/>
    </ligand>
</feature>
<sequence>MTDEKEFSLIDKIDSPADLRKLRVDQLPEVCAELRRFVVDQLSVNPGHLASSLGAMEIAVACHYVFNTPEDRLVWDVGHQAYGHKILTGRRDRFPENRKLGGLCPFPTPLESEYDTFTCGHASNSISAALGMAMAAKLQHKHRHVVAIIGDGAMSGGLAYEGLNNVSSKPNDLLIILNDNDMSIDRAVGGMEQYLLNLDTNETYNRLRFKAGRWLHSRGMLSDERRKGIIRLNNALKSAISHQQNIFEGMNIRYFGPFDGNDVVDLVRILRQLMDMRGPKLLHLHTVKGKGYKPAEQSATIWHAPGKFDPKTGERITDDNGEQPPKYQTVFGETLLELAKQNPKIVGVTPAMPTGSSMCIMMKAMPDRTFDVGIAEGHAVTFSAGMAKDGLMPFCNIYSSFAQRAYDNIIHDAAILNLPVVLCLDRAGLVGEDGATHHGAFDMAALRPIPNLTIASPMDEHELRRLMYTAQLPGKGTFVIRYPRGRGVLVDWRCPLEEIKVGTGRCLSRLALKADGGKILSRREQLTADADGAQGADNQPKTTAVITIGPIGNDVEEVMKEMAADDAVTVGHDAVVQHYDLRFLKPLDEKILRYVGETASAVVTVEDGIKEGGMGSAVLEWLDDHGYKPDVIRLGLPDKFVEQGSVAQLRQLCGIDNENIKQTILNTLDR</sequence>
<feature type="domain" description="Transketolase-like pyrimidine-binding" evidence="11">
    <location>
        <begin position="325"/>
        <end position="490"/>
    </location>
</feature>
<dbReference type="Pfam" id="PF02779">
    <property type="entry name" value="Transket_pyr"/>
    <property type="match status" value="1"/>
</dbReference>
<feature type="binding site" evidence="10">
    <location>
        <position position="292"/>
    </location>
    <ligand>
        <name>thiamine diphosphate</name>
        <dbReference type="ChEBI" id="CHEBI:58937"/>
    </ligand>
</feature>
<comment type="catalytic activity">
    <reaction evidence="10">
        <text>D-glyceraldehyde 3-phosphate + pyruvate + H(+) = 1-deoxy-D-xylulose 5-phosphate + CO2</text>
        <dbReference type="Rhea" id="RHEA:12605"/>
        <dbReference type="ChEBI" id="CHEBI:15361"/>
        <dbReference type="ChEBI" id="CHEBI:15378"/>
        <dbReference type="ChEBI" id="CHEBI:16526"/>
        <dbReference type="ChEBI" id="CHEBI:57792"/>
        <dbReference type="ChEBI" id="CHEBI:59776"/>
        <dbReference type="EC" id="2.2.1.7"/>
    </reaction>
</comment>